<dbReference type="AlphaFoldDB" id="B4QKT1"/>
<sequence length="148" mass="16044">MECQSENRVPENSISNVATDHTLSILPESQTSSVLAKHQQRQLSQPQQPPQYVINSVAMHAKATTANSITGGTLHRAKSAQDDRAGWTSSRDEAKVRDLATAAGCLIPVESKGRQGVVASVRRVIHQTLHDVKQICVPALDVLVRCQS</sequence>
<protein>
    <submittedName>
        <fullName evidence="2">GD13547</fullName>
    </submittedName>
</protein>
<dbReference type="OMA" id="LEPSMEC"/>
<feature type="region of interest" description="Disordered" evidence="1">
    <location>
        <begin position="1"/>
        <end position="20"/>
    </location>
</feature>
<organism evidence="2 3">
    <name type="scientific">Drosophila simulans</name>
    <name type="common">Fruit fly</name>
    <dbReference type="NCBI Taxonomy" id="7240"/>
    <lineage>
        <taxon>Eukaryota</taxon>
        <taxon>Metazoa</taxon>
        <taxon>Ecdysozoa</taxon>
        <taxon>Arthropoda</taxon>
        <taxon>Hexapoda</taxon>
        <taxon>Insecta</taxon>
        <taxon>Pterygota</taxon>
        <taxon>Neoptera</taxon>
        <taxon>Endopterygota</taxon>
        <taxon>Diptera</taxon>
        <taxon>Brachycera</taxon>
        <taxon>Muscomorpha</taxon>
        <taxon>Ephydroidea</taxon>
        <taxon>Drosophilidae</taxon>
        <taxon>Drosophila</taxon>
        <taxon>Sophophora</taxon>
    </lineage>
</organism>
<dbReference type="Proteomes" id="UP000000304">
    <property type="component" value="Chromosome 3L"/>
</dbReference>
<accession>B4QKT1</accession>
<gene>
    <name evidence="2" type="primary">Dsim\GD13547</name>
    <name evidence="2" type="ORF">Dsim_GD13547</name>
</gene>
<dbReference type="OrthoDB" id="5983572at2759"/>
<dbReference type="Bgee" id="FBgn0185258">
    <property type="expression patterns" value="Expressed in embryo and 3 other cell types or tissues"/>
</dbReference>
<evidence type="ECO:0000256" key="1">
    <source>
        <dbReference type="SAM" id="MobiDB-lite"/>
    </source>
</evidence>
<dbReference type="HOGENOM" id="CLU_1950997_0_0_1"/>
<name>B4QKT1_DROSI</name>
<dbReference type="GO" id="GO:0007414">
    <property type="term" value="P:axonal defasciculation"/>
    <property type="evidence" value="ECO:0007669"/>
    <property type="project" value="EnsemblMetazoa"/>
</dbReference>
<dbReference type="EMBL" id="CM000363">
    <property type="protein sequence ID" value="EDX08677.1"/>
    <property type="molecule type" value="Genomic_DNA"/>
</dbReference>
<proteinExistence type="predicted"/>
<dbReference type="GO" id="GO:0030011">
    <property type="term" value="P:maintenance of cell polarity"/>
    <property type="evidence" value="ECO:0007669"/>
    <property type="project" value="EnsemblMetazoa"/>
</dbReference>
<evidence type="ECO:0000313" key="2">
    <source>
        <dbReference type="EMBL" id="EDX08677.1"/>
    </source>
</evidence>
<dbReference type="GO" id="GO:0098609">
    <property type="term" value="P:cell-cell adhesion"/>
    <property type="evidence" value="ECO:0007669"/>
    <property type="project" value="EnsemblMetazoa"/>
</dbReference>
<keyword evidence="3" id="KW-1185">Reference proteome</keyword>
<evidence type="ECO:0000313" key="3">
    <source>
        <dbReference type="Proteomes" id="UP000000304"/>
    </source>
</evidence>
<reference evidence="2 3" key="1">
    <citation type="journal article" date="2007" name="Nature">
        <title>Evolution of genes and genomes on the Drosophila phylogeny.</title>
        <authorList>
            <consortium name="Drosophila 12 Genomes Consortium"/>
            <person name="Clark A.G."/>
            <person name="Eisen M.B."/>
            <person name="Smith D.R."/>
            <person name="Bergman C.M."/>
            <person name="Oliver B."/>
            <person name="Markow T.A."/>
            <person name="Kaufman T.C."/>
            <person name="Kellis M."/>
            <person name="Gelbart W."/>
            <person name="Iyer V.N."/>
            <person name="Pollard D.A."/>
            <person name="Sackton T.B."/>
            <person name="Larracuente A.M."/>
            <person name="Singh N.D."/>
            <person name="Abad J.P."/>
            <person name="Abt D.N."/>
            <person name="Adryan B."/>
            <person name="Aguade M."/>
            <person name="Akashi H."/>
            <person name="Anderson W.W."/>
            <person name="Aquadro C.F."/>
            <person name="Ardell D.H."/>
            <person name="Arguello R."/>
            <person name="Artieri C.G."/>
            <person name="Barbash D.A."/>
            <person name="Barker D."/>
            <person name="Barsanti P."/>
            <person name="Batterham P."/>
            <person name="Batzoglou S."/>
            <person name="Begun D."/>
            <person name="Bhutkar A."/>
            <person name="Blanco E."/>
            <person name="Bosak S.A."/>
            <person name="Bradley R.K."/>
            <person name="Brand A.D."/>
            <person name="Brent M.R."/>
            <person name="Brooks A.N."/>
            <person name="Brown R.H."/>
            <person name="Butlin R.K."/>
            <person name="Caggese C."/>
            <person name="Calvi B.R."/>
            <person name="Bernardo de Carvalho A."/>
            <person name="Caspi A."/>
            <person name="Castrezana S."/>
            <person name="Celniker S.E."/>
            <person name="Chang J.L."/>
            <person name="Chapple C."/>
            <person name="Chatterji S."/>
            <person name="Chinwalla A."/>
            <person name="Civetta A."/>
            <person name="Clifton S.W."/>
            <person name="Comeron J.M."/>
            <person name="Costello J.C."/>
            <person name="Coyne J.A."/>
            <person name="Daub J."/>
            <person name="David R.G."/>
            <person name="Delcher A.L."/>
            <person name="Delehaunty K."/>
            <person name="Do C.B."/>
            <person name="Ebling H."/>
            <person name="Edwards K."/>
            <person name="Eickbush T."/>
            <person name="Evans J.D."/>
            <person name="Filipski A."/>
            <person name="Findeiss S."/>
            <person name="Freyhult E."/>
            <person name="Fulton L."/>
            <person name="Fulton R."/>
            <person name="Garcia A.C."/>
            <person name="Gardiner A."/>
            <person name="Garfield D.A."/>
            <person name="Garvin B.E."/>
            <person name="Gibson G."/>
            <person name="Gilbert D."/>
            <person name="Gnerre S."/>
            <person name="Godfrey J."/>
            <person name="Good R."/>
            <person name="Gotea V."/>
            <person name="Gravely B."/>
            <person name="Greenberg A.J."/>
            <person name="Griffiths-Jones S."/>
            <person name="Gross S."/>
            <person name="Guigo R."/>
            <person name="Gustafson E.A."/>
            <person name="Haerty W."/>
            <person name="Hahn M.W."/>
            <person name="Halligan D.L."/>
            <person name="Halpern A.L."/>
            <person name="Halter G.M."/>
            <person name="Han M.V."/>
            <person name="Heger A."/>
            <person name="Hillier L."/>
            <person name="Hinrichs A.S."/>
            <person name="Holmes I."/>
            <person name="Hoskins R.A."/>
            <person name="Hubisz M.J."/>
            <person name="Hultmark D."/>
            <person name="Huntley M.A."/>
            <person name="Jaffe D.B."/>
            <person name="Jagadeeshan S."/>
            <person name="Jeck W.R."/>
            <person name="Johnson J."/>
            <person name="Jones C.D."/>
            <person name="Jordan W.C."/>
            <person name="Karpen G.H."/>
            <person name="Kataoka E."/>
            <person name="Keightley P.D."/>
            <person name="Kheradpour P."/>
            <person name="Kirkness E.F."/>
            <person name="Koerich L.B."/>
            <person name="Kristiansen K."/>
            <person name="Kudrna D."/>
            <person name="Kulathinal R.J."/>
            <person name="Kumar S."/>
            <person name="Kwok R."/>
            <person name="Lander E."/>
            <person name="Langley C.H."/>
            <person name="Lapoint R."/>
            <person name="Lazzaro B.P."/>
            <person name="Lee S.J."/>
            <person name="Levesque L."/>
            <person name="Li R."/>
            <person name="Lin C.F."/>
            <person name="Lin M.F."/>
            <person name="Lindblad-Toh K."/>
            <person name="Llopart A."/>
            <person name="Long M."/>
            <person name="Low L."/>
            <person name="Lozovsky E."/>
            <person name="Lu J."/>
            <person name="Luo M."/>
            <person name="Machado C.A."/>
            <person name="Makalowski W."/>
            <person name="Marzo M."/>
            <person name="Matsuda M."/>
            <person name="Matzkin L."/>
            <person name="McAllister B."/>
            <person name="McBride C.S."/>
            <person name="McKernan B."/>
            <person name="McKernan K."/>
            <person name="Mendez-Lago M."/>
            <person name="Minx P."/>
            <person name="Mollenhauer M.U."/>
            <person name="Montooth K."/>
            <person name="Mount S.M."/>
            <person name="Mu X."/>
            <person name="Myers E."/>
            <person name="Negre B."/>
            <person name="Newfeld S."/>
            <person name="Nielsen R."/>
            <person name="Noor M.A."/>
            <person name="O'Grady P."/>
            <person name="Pachter L."/>
            <person name="Papaceit M."/>
            <person name="Parisi M.J."/>
            <person name="Parisi M."/>
            <person name="Parts L."/>
            <person name="Pedersen J.S."/>
            <person name="Pesole G."/>
            <person name="Phillippy A.M."/>
            <person name="Ponting C.P."/>
            <person name="Pop M."/>
            <person name="Porcelli D."/>
            <person name="Powell J.R."/>
            <person name="Prohaska S."/>
            <person name="Pruitt K."/>
            <person name="Puig M."/>
            <person name="Quesneville H."/>
            <person name="Ram K.R."/>
            <person name="Rand D."/>
            <person name="Rasmussen M.D."/>
            <person name="Reed L.K."/>
            <person name="Reenan R."/>
            <person name="Reily A."/>
            <person name="Remington K.A."/>
            <person name="Rieger T.T."/>
            <person name="Ritchie M.G."/>
            <person name="Robin C."/>
            <person name="Rogers Y.H."/>
            <person name="Rohde C."/>
            <person name="Rozas J."/>
            <person name="Rubenfield M.J."/>
            <person name="Ruiz A."/>
            <person name="Russo S."/>
            <person name="Salzberg S.L."/>
            <person name="Sanchez-Gracia A."/>
            <person name="Saranga D.J."/>
            <person name="Sato H."/>
            <person name="Schaeffer S.W."/>
            <person name="Schatz M.C."/>
            <person name="Schlenke T."/>
            <person name="Schwartz R."/>
            <person name="Segarra C."/>
            <person name="Singh R.S."/>
            <person name="Sirot L."/>
            <person name="Sirota M."/>
            <person name="Sisneros N.B."/>
            <person name="Smith C.D."/>
            <person name="Smith T.F."/>
            <person name="Spieth J."/>
            <person name="Stage D.E."/>
            <person name="Stark A."/>
            <person name="Stephan W."/>
            <person name="Strausberg R.L."/>
            <person name="Strempel S."/>
            <person name="Sturgill D."/>
            <person name="Sutton G."/>
            <person name="Sutton G.G."/>
            <person name="Tao W."/>
            <person name="Teichmann S."/>
            <person name="Tobari Y.N."/>
            <person name="Tomimura Y."/>
            <person name="Tsolas J.M."/>
            <person name="Valente V.L."/>
            <person name="Venter E."/>
            <person name="Venter J.C."/>
            <person name="Vicario S."/>
            <person name="Vieira F.G."/>
            <person name="Vilella A.J."/>
            <person name="Villasante A."/>
            <person name="Walenz B."/>
            <person name="Wang J."/>
            <person name="Wasserman M."/>
            <person name="Watts T."/>
            <person name="Wilson D."/>
            <person name="Wilson R.K."/>
            <person name="Wing R.A."/>
            <person name="Wolfner M.F."/>
            <person name="Wong A."/>
            <person name="Wong G.K."/>
            <person name="Wu C.I."/>
            <person name="Wu G."/>
            <person name="Yamamoto D."/>
            <person name="Yang H.P."/>
            <person name="Yang S.P."/>
            <person name="Yorke J.A."/>
            <person name="Yoshida K."/>
            <person name="Zdobnov E."/>
            <person name="Zhang P."/>
            <person name="Zhang Y."/>
            <person name="Zimin A.V."/>
            <person name="Baldwin J."/>
            <person name="Abdouelleil A."/>
            <person name="Abdulkadir J."/>
            <person name="Abebe A."/>
            <person name="Abera B."/>
            <person name="Abreu J."/>
            <person name="Acer S.C."/>
            <person name="Aftuck L."/>
            <person name="Alexander A."/>
            <person name="An P."/>
            <person name="Anderson E."/>
            <person name="Anderson S."/>
            <person name="Arachi H."/>
            <person name="Azer M."/>
            <person name="Bachantsang P."/>
            <person name="Barry A."/>
            <person name="Bayul T."/>
            <person name="Berlin A."/>
            <person name="Bessette D."/>
            <person name="Bloom T."/>
            <person name="Blye J."/>
            <person name="Boguslavskiy L."/>
            <person name="Bonnet C."/>
            <person name="Boukhgalter B."/>
            <person name="Bourzgui I."/>
            <person name="Brown A."/>
            <person name="Cahill P."/>
            <person name="Channer S."/>
            <person name="Cheshatsang Y."/>
            <person name="Chuda L."/>
            <person name="Citroen M."/>
            <person name="Collymore A."/>
            <person name="Cooke P."/>
            <person name="Costello M."/>
            <person name="D'Aco K."/>
            <person name="Daza R."/>
            <person name="De Haan G."/>
            <person name="DeGray S."/>
            <person name="DeMaso C."/>
            <person name="Dhargay N."/>
            <person name="Dooley K."/>
            <person name="Dooley E."/>
            <person name="Doricent M."/>
            <person name="Dorje P."/>
            <person name="Dorjee K."/>
            <person name="Dupes A."/>
            <person name="Elong R."/>
            <person name="Falk J."/>
            <person name="Farina A."/>
            <person name="Faro S."/>
            <person name="Ferguson D."/>
            <person name="Fisher S."/>
            <person name="Foley C.D."/>
            <person name="Franke A."/>
            <person name="Friedrich D."/>
            <person name="Gadbois L."/>
            <person name="Gearin G."/>
            <person name="Gearin C.R."/>
            <person name="Giannoukos G."/>
            <person name="Goode T."/>
            <person name="Graham J."/>
            <person name="Grandbois E."/>
            <person name="Grewal S."/>
            <person name="Gyaltsen K."/>
            <person name="Hafez N."/>
            <person name="Hagos B."/>
            <person name="Hall J."/>
            <person name="Henson C."/>
            <person name="Hollinger A."/>
            <person name="Honan T."/>
            <person name="Huard M.D."/>
            <person name="Hughes L."/>
            <person name="Hurhula B."/>
            <person name="Husby M.E."/>
            <person name="Kamat A."/>
            <person name="Kanga B."/>
            <person name="Kashin S."/>
            <person name="Khazanovich D."/>
            <person name="Kisner P."/>
            <person name="Lance K."/>
            <person name="Lara M."/>
            <person name="Lee W."/>
            <person name="Lennon N."/>
            <person name="Letendre F."/>
            <person name="LeVine R."/>
            <person name="Lipovsky A."/>
            <person name="Liu X."/>
            <person name="Liu J."/>
            <person name="Liu S."/>
            <person name="Lokyitsang T."/>
            <person name="Lokyitsang Y."/>
            <person name="Lubonja R."/>
            <person name="Lui A."/>
            <person name="MacDonald P."/>
            <person name="Magnisalis V."/>
            <person name="Maru K."/>
            <person name="Matthews C."/>
            <person name="McCusker W."/>
            <person name="McDonough S."/>
            <person name="Mehta T."/>
            <person name="Meldrim J."/>
            <person name="Meneus L."/>
            <person name="Mihai O."/>
            <person name="Mihalev A."/>
            <person name="Mihova T."/>
            <person name="Mittelman R."/>
            <person name="Mlenga V."/>
            <person name="Montmayeur A."/>
            <person name="Mulrain L."/>
            <person name="Navidi A."/>
            <person name="Naylor J."/>
            <person name="Negash T."/>
            <person name="Nguyen T."/>
            <person name="Nguyen N."/>
            <person name="Nicol R."/>
            <person name="Norbu C."/>
            <person name="Norbu N."/>
            <person name="Novod N."/>
            <person name="O'Neill B."/>
            <person name="Osman S."/>
            <person name="Markiewicz E."/>
            <person name="Oyono O.L."/>
            <person name="Patti C."/>
            <person name="Phunkhang P."/>
            <person name="Pierre F."/>
            <person name="Priest M."/>
            <person name="Raghuraman S."/>
            <person name="Rege F."/>
            <person name="Reyes R."/>
            <person name="Rise C."/>
            <person name="Rogov P."/>
            <person name="Ross K."/>
            <person name="Ryan E."/>
            <person name="Settipalli S."/>
            <person name="Shea T."/>
            <person name="Sherpa N."/>
            <person name="Shi L."/>
            <person name="Shih D."/>
            <person name="Sparrow T."/>
            <person name="Spaulding J."/>
            <person name="Stalker J."/>
            <person name="Stange-Thomann N."/>
            <person name="Stavropoulos S."/>
            <person name="Stone C."/>
            <person name="Strader C."/>
            <person name="Tesfaye S."/>
            <person name="Thomson T."/>
            <person name="Thoulutsang Y."/>
            <person name="Thoulutsang D."/>
            <person name="Topham K."/>
            <person name="Topping I."/>
            <person name="Tsamla T."/>
            <person name="Vassiliev H."/>
            <person name="Vo A."/>
            <person name="Wangchuk T."/>
            <person name="Wangdi T."/>
            <person name="Weiand M."/>
            <person name="Wilkinson J."/>
            <person name="Wilson A."/>
            <person name="Yadav S."/>
            <person name="Young G."/>
            <person name="Yu Q."/>
            <person name="Zembek L."/>
            <person name="Zhong D."/>
            <person name="Zimmer A."/>
            <person name="Zwirko Z."/>
            <person name="Jaffe D.B."/>
            <person name="Alvarez P."/>
            <person name="Brockman W."/>
            <person name="Butler J."/>
            <person name="Chin C."/>
            <person name="Gnerre S."/>
            <person name="Grabherr M."/>
            <person name="Kleber M."/>
            <person name="Mauceli E."/>
            <person name="MacCallum I."/>
        </authorList>
    </citation>
    <scope>NUCLEOTIDE SEQUENCE [LARGE SCALE GENOMIC DNA]</scope>
    <source>
        <strain evidence="3">white501</strain>
    </source>
</reference>
<dbReference type="PhylomeDB" id="B4QKT1"/>